<dbReference type="RefSeq" id="WP_152802022.1">
    <property type="nucleotide sequence ID" value="NZ_WHNX01000005.1"/>
</dbReference>
<dbReference type="InterPro" id="IPR005758">
    <property type="entry name" value="UDP-N-AcMur_Ala_ligase_MurC"/>
</dbReference>
<dbReference type="GO" id="GO:0008763">
    <property type="term" value="F:UDP-N-acetylmuramate-L-alanine ligase activity"/>
    <property type="evidence" value="ECO:0007669"/>
    <property type="project" value="UniProtKB-UniRule"/>
</dbReference>
<evidence type="ECO:0000256" key="13">
    <source>
        <dbReference type="ARBA" id="ARBA00047833"/>
    </source>
</evidence>
<dbReference type="InterPro" id="IPR036565">
    <property type="entry name" value="Mur-like_cat_sf"/>
</dbReference>
<accession>A0A6A7K669</accession>
<evidence type="ECO:0000259" key="16">
    <source>
        <dbReference type="Pfam" id="PF01225"/>
    </source>
</evidence>
<evidence type="ECO:0000256" key="15">
    <source>
        <dbReference type="SAM" id="Phobius"/>
    </source>
</evidence>
<dbReference type="InterPro" id="IPR036615">
    <property type="entry name" value="Mur_ligase_C_dom_sf"/>
</dbReference>
<comment type="similarity">
    <text evidence="14">Belongs to the MurCDEF family.</text>
</comment>
<dbReference type="EMBL" id="WHNX01000005">
    <property type="protein sequence ID" value="MPW24979.1"/>
    <property type="molecule type" value="Genomic_DNA"/>
</dbReference>
<dbReference type="SUPFAM" id="SSF53623">
    <property type="entry name" value="MurD-like peptide ligases, catalytic domain"/>
    <property type="match status" value="1"/>
</dbReference>
<evidence type="ECO:0000259" key="18">
    <source>
        <dbReference type="Pfam" id="PF08245"/>
    </source>
</evidence>
<evidence type="ECO:0000256" key="12">
    <source>
        <dbReference type="ARBA" id="ARBA00023316"/>
    </source>
</evidence>
<evidence type="ECO:0000256" key="10">
    <source>
        <dbReference type="ARBA" id="ARBA00022984"/>
    </source>
</evidence>
<dbReference type="InterPro" id="IPR013221">
    <property type="entry name" value="Mur_ligase_cen"/>
</dbReference>
<gene>
    <name evidence="14 19" type="primary">murC</name>
    <name evidence="19" type="ORF">GC105_04145</name>
</gene>
<organism evidence="19 20">
    <name type="scientific">Alkalibaculum sporogenes</name>
    <dbReference type="NCBI Taxonomy" id="2655001"/>
    <lineage>
        <taxon>Bacteria</taxon>
        <taxon>Bacillati</taxon>
        <taxon>Bacillota</taxon>
        <taxon>Clostridia</taxon>
        <taxon>Eubacteriales</taxon>
        <taxon>Eubacteriaceae</taxon>
        <taxon>Alkalibaculum</taxon>
    </lineage>
</organism>
<comment type="subcellular location">
    <subcellularLocation>
        <location evidence="1 14">Cytoplasm</location>
    </subcellularLocation>
</comment>
<evidence type="ECO:0000313" key="19">
    <source>
        <dbReference type="EMBL" id="MPW24979.1"/>
    </source>
</evidence>
<dbReference type="AlphaFoldDB" id="A0A6A7K669"/>
<keyword evidence="12 14" id="KW-0961">Cell wall biogenesis/degradation</keyword>
<keyword evidence="20" id="KW-1185">Reference proteome</keyword>
<comment type="pathway">
    <text evidence="2 14">Cell wall biogenesis; peptidoglycan biosynthesis.</text>
</comment>
<reference evidence="19 20" key="1">
    <citation type="submission" date="2019-10" db="EMBL/GenBank/DDBJ databases">
        <title>Alkalibaculum tamaniensis sp.nov., a new alkaliphilic acetogen, isolated on methoxylated aromatics from a mud volcano.</title>
        <authorList>
            <person name="Khomyakova M.A."/>
            <person name="Merkel A.Y."/>
            <person name="Bonch-Osmolovskaya E.A."/>
            <person name="Slobodkin A.I."/>
        </authorList>
    </citation>
    <scope>NUCLEOTIDE SEQUENCE [LARGE SCALE GENOMIC DNA]</scope>
    <source>
        <strain evidence="19 20">M08DMB</strain>
    </source>
</reference>
<keyword evidence="5 14" id="KW-0436">Ligase</keyword>
<proteinExistence type="inferred from homology"/>
<evidence type="ECO:0000259" key="17">
    <source>
        <dbReference type="Pfam" id="PF02875"/>
    </source>
</evidence>
<evidence type="ECO:0000256" key="5">
    <source>
        <dbReference type="ARBA" id="ARBA00022598"/>
    </source>
</evidence>
<dbReference type="GO" id="GO:0005737">
    <property type="term" value="C:cytoplasm"/>
    <property type="evidence" value="ECO:0007669"/>
    <property type="project" value="UniProtKB-SubCell"/>
</dbReference>
<dbReference type="GO" id="GO:0008360">
    <property type="term" value="P:regulation of cell shape"/>
    <property type="evidence" value="ECO:0007669"/>
    <property type="project" value="UniProtKB-KW"/>
</dbReference>
<feature type="domain" description="Mur ligase C-terminal" evidence="17">
    <location>
        <begin position="322"/>
        <end position="452"/>
    </location>
</feature>
<dbReference type="GO" id="GO:0071555">
    <property type="term" value="P:cell wall organization"/>
    <property type="evidence" value="ECO:0007669"/>
    <property type="project" value="UniProtKB-KW"/>
</dbReference>
<keyword evidence="11 14" id="KW-0131">Cell cycle</keyword>
<comment type="catalytic activity">
    <reaction evidence="13 14">
        <text>UDP-N-acetyl-alpha-D-muramate + L-alanine + ATP = UDP-N-acetyl-alpha-D-muramoyl-L-alanine + ADP + phosphate + H(+)</text>
        <dbReference type="Rhea" id="RHEA:23372"/>
        <dbReference type="ChEBI" id="CHEBI:15378"/>
        <dbReference type="ChEBI" id="CHEBI:30616"/>
        <dbReference type="ChEBI" id="CHEBI:43474"/>
        <dbReference type="ChEBI" id="CHEBI:57972"/>
        <dbReference type="ChEBI" id="CHEBI:70757"/>
        <dbReference type="ChEBI" id="CHEBI:83898"/>
        <dbReference type="ChEBI" id="CHEBI:456216"/>
        <dbReference type="EC" id="6.3.2.8"/>
    </reaction>
</comment>
<evidence type="ECO:0000256" key="2">
    <source>
        <dbReference type="ARBA" id="ARBA00004752"/>
    </source>
</evidence>
<dbReference type="HAMAP" id="MF_00046">
    <property type="entry name" value="MurC"/>
    <property type="match status" value="1"/>
</dbReference>
<dbReference type="Proteomes" id="UP000440004">
    <property type="component" value="Unassembled WGS sequence"/>
</dbReference>
<dbReference type="EC" id="6.3.2.8" evidence="3 14"/>
<dbReference type="SUPFAM" id="SSF53244">
    <property type="entry name" value="MurD-like peptide ligases, peptide-binding domain"/>
    <property type="match status" value="1"/>
</dbReference>
<dbReference type="Gene3D" id="3.40.50.720">
    <property type="entry name" value="NAD(P)-binding Rossmann-like Domain"/>
    <property type="match status" value="1"/>
</dbReference>
<feature type="transmembrane region" description="Helical" evidence="15">
    <location>
        <begin position="12"/>
        <end position="34"/>
    </location>
</feature>
<dbReference type="NCBIfam" id="TIGR01082">
    <property type="entry name" value="murC"/>
    <property type="match status" value="1"/>
</dbReference>
<keyword evidence="15" id="KW-0472">Membrane</keyword>
<dbReference type="SUPFAM" id="SSF51984">
    <property type="entry name" value="MurCD N-terminal domain"/>
    <property type="match status" value="1"/>
</dbReference>
<keyword evidence="15" id="KW-1133">Transmembrane helix</keyword>
<dbReference type="InterPro" id="IPR000713">
    <property type="entry name" value="Mur_ligase_N"/>
</dbReference>
<evidence type="ECO:0000313" key="20">
    <source>
        <dbReference type="Proteomes" id="UP000440004"/>
    </source>
</evidence>
<dbReference type="Gene3D" id="3.40.1190.10">
    <property type="entry name" value="Mur-like, catalytic domain"/>
    <property type="match status" value="1"/>
</dbReference>
<keyword evidence="15" id="KW-0812">Transmembrane</keyword>
<dbReference type="PANTHER" id="PTHR43445:SF3">
    <property type="entry name" value="UDP-N-ACETYLMURAMATE--L-ALANINE LIGASE"/>
    <property type="match status" value="1"/>
</dbReference>
<dbReference type="InterPro" id="IPR050061">
    <property type="entry name" value="MurCDEF_pg_biosynth"/>
</dbReference>
<comment type="function">
    <text evidence="14">Cell wall formation.</text>
</comment>
<dbReference type="Pfam" id="PF08245">
    <property type="entry name" value="Mur_ligase_M"/>
    <property type="match status" value="1"/>
</dbReference>
<dbReference type="GO" id="GO:0051301">
    <property type="term" value="P:cell division"/>
    <property type="evidence" value="ECO:0007669"/>
    <property type="project" value="UniProtKB-KW"/>
</dbReference>
<dbReference type="Pfam" id="PF01225">
    <property type="entry name" value="Mur_ligase"/>
    <property type="match status" value="1"/>
</dbReference>
<keyword evidence="4 14" id="KW-0963">Cytoplasm</keyword>
<evidence type="ECO:0000256" key="11">
    <source>
        <dbReference type="ARBA" id="ARBA00023306"/>
    </source>
</evidence>
<protein>
    <recommendedName>
        <fullName evidence="3 14">UDP-N-acetylmuramate--L-alanine ligase</fullName>
        <ecNumber evidence="3 14">6.3.2.8</ecNumber>
    </recommendedName>
    <alternativeName>
        <fullName evidence="14">UDP-N-acetylmuramoyl-L-alanine synthetase</fullName>
    </alternativeName>
</protein>
<comment type="caution">
    <text evidence="19">The sequence shown here is derived from an EMBL/GenBank/DDBJ whole genome shotgun (WGS) entry which is preliminary data.</text>
</comment>
<evidence type="ECO:0000256" key="8">
    <source>
        <dbReference type="ARBA" id="ARBA00022840"/>
    </source>
</evidence>
<keyword evidence="7 14" id="KW-0547">Nucleotide-binding</keyword>
<name>A0A6A7K669_9FIRM</name>
<evidence type="ECO:0000256" key="7">
    <source>
        <dbReference type="ARBA" id="ARBA00022741"/>
    </source>
</evidence>
<keyword evidence="10 14" id="KW-0573">Peptidoglycan synthesis</keyword>
<evidence type="ECO:0000256" key="9">
    <source>
        <dbReference type="ARBA" id="ARBA00022960"/>
    </source>
</evidence>
<dbReference type="Gene3D" id="3.90.190.20">
    <property type="entry name" value="Mur ligase, C-terminal domain"/>
    <property type="match status" value="1"/>
</dbReference>
<evidence type="ECO:0000256" key="3">
    <source>
        <dbReference type="ARBA" id="ARBA00012211"/>
    </source>
</evidence>
<evidence type="ECO:0000256" key="1">
    <source>
        <dbReference type="ARBA" id="ARBA00004496"/>
    </source>
</evidence>
<feature type="domain" description="Mur ligase central" evidence="18">
    <location>
        <begin position="120"/>
        <end position="300"/>
    </location>
</feature>
<keyword evidence="9 14" id="KW-0133">Cell shape</keyword>
<evidence type="ECO:0000256" key="14">
    <source>
        <dbReference type="HAMAP-Rule" id="MF_00046"/>
    </source>
</evidence>
<feature type="binding site" evidence="14">
    <location>
        <begin position="122"/>
        <end position="128"/>
    </location>
    <ligand>
        <name>ATP</name>
        <dbReference type="ChEBI" id="CHEBI:30616"/>
    </ligand>
</feature>
<keyword evidence="8 14" id="KW-0067">ATP-binding</keyword>
<evidence type="ECO:0000256" key="4">
    <source>
        <dbReference type="ARBA" id="ARBA00022490"/>
    </source>
</evidence>
<evidence type="ECO:0000256" key="6">
    <source>
        <dbReference type="ARBA" id="ARBA00022618"/>
    </source>
</evidence>
<keyword evidence="6 14" id="KW-0132">Cell division</keyword>
<dbReference type="GO" id="GO:0005524">
    <property type="term" value="F:ATP binding"/>
    <property type="evidence" value="ECO:0007669"/>
    <property type="project" value="UniProtKB-UniRule"/>
</dbReference>
<dbReference type="UniPathway" id="UPA00219"/>
<sequence>MKLYLEKMLNKKINLVHFIGIGGVSMSGIALILMNKGVAIAGSDMETSSYTQKLVEKGAKVYIGHNEMNITQNCDLVIYTAAINKNNPEMLKAKELNIPLMERSDFLGALTKDFEQTIAVSGVHGKTTTSSIITSLLYNGNLDPTVTIGGSLDLIGGNYRIGNSEYFVTEACEYVDSFLKSHHKIGVILNIELDHTDYFKNLDQMKESFHNFAKILPSDGLLIAYGDSKVVRDIIKDLKCTVATFGFKNENQWQALNIIYDNLGKPEFDVYNSGSFFGHLKLNIPGEHNILNTLASIICANHLGVSNHIIDETLTSFVGAHRRFEFRGEVNDIIVFEDFAHHPTELKVTIQACTNYKYNKLWIVFQPHTYSRTSSFFDEFVNSFKGVDFVIINDVYSAREINSYNVHVEDLVKAVHDRLGIPSIYISDFKDIVKYLIDNTVKGDFVLVAGAGNINKVAFDFVDALKEKFNDNDSWDKFIALNK</sequence>
<dbReference type="GO" id="GO:0009252">
    <property type="term" value="P:peptidoglycan biosynthetic process"/>
    <property type="evidence" value="ECO:0007669"/>
    <property type="project" value="UniProtKB-UniRule"/>
</dbReference>
<dbReference type="PANTHER" id="PTHR43445">
    <property type="entry name" value="UDP-N-ACETYLMURAMATE--L-ALANINE LIGASE-RELATED"/>
    <property type="match status" value="1"/>
</dbReference>
<dbReference type="InterPro" id="IPR004101">
    <property type="entry name" value="Mur_ligase_C"/>
</dbReference>
<feature type="domain" description="Mur ligase N-terminal catalytic" evidence="16">
    <location>
        <begin position="16"/>
        <end position="114"/>
    </location>
</feature>
<dbReference type="Pfam" id="PF02875">
    <property type="entry name" value="Mur_ligase_C"/>
    <property type="match status" value="1"/>
</dbReference>